<dbReference type="PANTHER" id="PTHR23132">
    <property type="entry name" value="D-ALANINE--D-ALANINE LIGASE"/>
    <property type="match status" value="1"/>
</dbReference>
<evidence type="ECO:0000256" key="8">
    <source>
        <dbReference type="ARBA" id="ARBA00022984"/>
    </source>
</evidence>
<dbReference type="InterPro" id="IPR000291">
    <property type="entry name" value="D-Ala_lig_Van_CS"/>
</dbReference>
<evidence type="ECO:0000313" key="13">
    <source>
        <dbReference type="EMBL" id="MFC4243607.1"/>
    </source>
</evidence>
<keyword evidence="3 10" id="KW-0963">Cytoplasm</keyword>
<dbReference type="PIRSF" id="PIRSF039102">
    <property type="entry name" value="Ddl/VanB"/>
    <property type="match status" value="1"/>
</dbReference>
<protein>
    <recommendedName>
        <fullName evidence="10">D-alanine--D-alanine ligase</fullName>
        <ecNumber evidence="10">6.3.2.4</ecNumber>
    </recommendedName>
    <alternativeName>
        <fullName evidence="10">D-Ala-D-Ala ligase</fullName>
    </alternativeName>
    <alternativeName>
        <fullName evidence="10">D-alanylalanine synthetase</fullName>
    </alternativeName>
</protein>
<reference evidence="14" key="1">
    <citation type="journal article" date="2019" name="Int. J. Syst. Evol. Microbiol.">
        <title>The Global Catalogue of Microorganisms (GCM) 10K type strain sequencing project: providing services to taxonomists for standard genome sequencing and annotation.</title>
        <authorList>
            <consortium name="The Broad Institute Genomics Platform"/>
            <consortium name="The Broad Institute Genome Sequencing Center for Infectious Disease"/>
            <person name="Wu L."/>
            <person name="Ma J."/>
        </authorList>
    </citation>
    <scope>NUCLEOTIDE SEQUENCE [LARGE SCALE GENOMIC DNA]</scope>
    <source>
        <strain evidence="14">CGMCC 1.10363</strain>
    </source>
</reference>
<accession>A0ABV8Q5C6</accession>
<dbReference type="PROSITE" id="PS00844">
    <property type="entry name" value="DALA_DALA_LIGASE_2"/>
    <property type="match status" value="1"/>
</dbReference>
<evidence type="ECO:0000256" key="1">
    <source>
        <dbReference type="ARBA" id="ARBA00004496"/>
    </source>
</evidence>
<evidence type="ECO:0000259" key="12">
    <source>
        <dbReference type="PROSITE" id="PS50975"/>
    </source>
</evidence>
<keyword evidence="5 11" id="KW-0547">Nucleotide-binding</keyword>
<dbReference type="Gene3D" id="3.30.470.20">
    <property type="entry name" value="ATP-grasp fold, B domain"/>
    <property type="match status" value="1"/>
</dbReference>
<sequence length="338" mass="35697">MRISVLFGGESEERDVSIASAAEIIPALRSRGYEVLAVDTAHGALDTAEEQRVLRGGVGIEPPSGAHLQAMRQGGSSLRLPTAVGSTDLVFIALHGGSGEDGRLQALLDLAGIPFTGSGSLGSSLAMDKDISKTLLRAGGVLTPDWVIAPFPSDDASFARAVGDRLGYPVVVKPTAQGSTVGLSIARDRESLFPAIAKARSFGPVMVERFVRGRELTVGILDGQPLAVGEIVIPPDEAFSYEDKYQAGAVREQFPAEVPAAVAEAARSAAVAAHELLRLDGYSRSDFRLDDDGRLWIIETNSLPGMTATSLLPKSAAAFGIDYAELCDRICRLALRQR</sequence>
<keyword evidence="6 11" id="KW-0067">ATP-binding</keyword>
<dbReference type="InterPro" id="IPR011095">
    <property type="entry name" value="Dala_Dala_lig_C"/>
</dbReference>
<comment type="subcellular location">
    <subcellularLocation>
        <location evidence="1 10">Cytoplasm</location>
    </subcellularLocation>
</comment>
<dbReference type="EMBL" id="JBHSCN010000005">
    <property type="protein sequence ID" value="MFC4243607.1"/>
    <property type="molecule type" value="Genomic_DNA"/>
</dbReference>
<evidence type="ECO:0000256" key="11">
    <source>
        <dbReference type="PROSITE-ProRule" id="PRU00409"/>
    </source>
</evidence>
<dbReference type="InterPro" id="IPR016185">
    <property type="entry name" value="PreATP-grasp_dom_sf"/>
</dbReference>
<name>A0ABV8Q5C6_9MICO</name>
<comment type="catalytic activity">
    <reaction evidence="10">
        <text>2 D-alanine + ATP = D-alanyl-D-alanine + ADP + phosphate + H(+)</text>
        <dbReference type="Rhea" id="RHEA:11224"/>
        <dbReference type="ChEBI" id="CHEBI:15378"/>
        <dbReference type="ChEBI" id="CHEBI:30616"/>
        <dbReference type="ChEBI" id="CHEBI:43474"/>
        <dbReference type="ChEBI" id="CHEBI:57416"/>
        <dbReference type="ChEBI" id="CHEBI:57822"/>
        <dbReference type="ChEBI" id="CHEBI:456216"/>
        <dbReference type="EC" id="6.3.2.4"/>
    </reaction>
</comment>
<dbReference type="PROSITE" id="PS00843">
    <property type="entry name" value="DALA_DALA_LIGASE_1"/>
    <property type="match status" value="1"/>
</dbReference>
<dbReference type="Gene3D" id="3.40.50.20">
    <property type="match status" value="1"/>
</dbReference>
<comment type="caution">
    <text evidence="13">The sequence shown here is derived from an EMBL/GenBank/DDBJ whole genome shotgun (WGS) entry which is preliminary data.</text>
</comment>
<dbReference type="Gene3D" id="3.30.1490.20">
    <property type="entry name" value="ATP-grasp fold, A domain"/>
    <property type="match status" value="1"/>
</dbReference>
<evidence type="ECO:0000256" key="6">
    <source>
        <dbReference type="ARBA" id="ARBA00022840"/>
    </source>
</evidence>
<gene>
    <name evidence="10" type="primary">ddl</name>
    <name evidence="13" type="ORF">ACFOYW_09505</name>
</gene>
<evidence type="ECO:0000313" key="14">
    <source>
        <dbReference type="Proteomes" id="UP001595900"/>
    </source>
</evidence>
<dbReference type="NCBIfam" id="NF002378">
    <property type="entry name" value="PRK01372.1"/>
    <property type="match status" value="1"/>
</dbReference>
<dbReference type="SUPFAM" id="SSF52440">
    <property type="entry name" value="PreATP-grasp domain"/>
    <property type="match status" value="1"/>
</dbReference>
<dbReference type="HAMAP" id="MF_00047">
    <property type="entry name" value="Dala_Dala_lig"/>
    <property type="match status" value="1"/>
</dbReference>
<dbReference type="InterPro" id="IPR011127">
    <property type="entry name" value="Dala_Dala_lig_N"/>
</dbReference>
<dbReference type="EC" id="6.3.2.4" evidence="10"/>
<keyword evidence="7 10" id="KW-0133">Cell shape</keyword>
<dbReference type="InterPro" id="IPR013815">
    <property type="entry name" value="ATP_grasp_subdomain_1"/>
</dbReference>
<comment type="similarity">
    <text evidence="2 10">Belongs to the D-alanine--D-alanine ligase family.</text>
</comment>
<dbReference type="Pfam" id="PF07478">
    <property type="entry name" value="Dala_Dala_lig_C"/>
    <property type="match status" value="1"/>
</dbReference>
<comment type="pathway">
    <text evidence="10">Cell wall biogenesis; peptidoglycan biosynthesis.</text>
</comment>
<keyword evidence="8 10" id="KW-0573">Peptidoglycan synthesis</keyword>
<keyword evidence="9 10" id="KW-0961">Cell wall biogenesis/degradation</keyword>
<evidence type="ECO:0000256" key="7">
    <source>
        <dbReference type="ARBA" id="ARBA00022960"/>
    </source>
</evidence>
<keyword evidence="14" id="KW-1185">Reference proteome</keyword>
<dbReference type="PROSITE" id="PS50975">
    <property type="entry name" value="ATP_GRASP"/>
    <property type="match status" value="1"/>
</dbReference>
<evidence type="ECO:0000256" key="2">
    <source>
        <dbReference type="ARBA" id="ARBA00010871"/>
    </source>
</evidence>
<dbReference type="Proteomes" id="UP001595900">
    <property type="component" value="Unassembled WGS sequence"/>
</dbReference>
<evidence type="ECO:0000256" key="3">
    <source>
        <dbReference type="ARBA" id="ARBA00022490"/>
    </source>
</evidence>
<comment type="function">
    <text evidence="10">Cell wall formation.</text>
</comment>
<proteinExistence type="inferred from homology"/>
<dbReference type="InterPro" id="IPR011761">
    <property type="entry name" value="ATP-grasp"/>
</dbReference>
<dbReference type="GO" id="GO:0008716">
    <property type="term" value="F:D-alanine-D-alanine ligase activity"/>
    <property type="evidence" value="ECO:0007669"/>
    <property type="project" value="UniProtKB-EC"/>
</dbReference>
<dbReference type="InterPro" id="IPR005905">
    <property type="entry name" value="D_ala_D_ala"/>
</dbReference>
<dbReference type="NCBIfam" id="TIGR01205">
    <property type="entry name" value="D_ala_D_alaTIGR"/>
    <property type="match status" value="1"/>
</dbReference>
<dbReference type="SUPFAM" id="SSF56059">
    <property type="entry name" value="Glutathione synthetase ATP-binding domain-like"/>
    <property type="match status" value="1"/>
</dbReference>
<dbReference type="PANTHER" id="PTHR23132:SF23">
    <property type="entry name" value="D-ALANINE--D-ALANINE LIGASE B"/>
    <property type="match status" value="1"/>
</dbReference>
<organism evidence="13 14">
    <name type="scientific">Gryllotalpicola reticulitermitis</name>
    <dbReference type="NCBI Taxonomy" id="1184153"/>
    <lineage>
        <taxon>Bacteria</taxon>
        <taxon>Bacillati</taxon>
        <taxon>Actinomycetota</taxon>
        <taxon>Actinomycetes</taxon>
        <taxon>Micrococcales</taxon>
        <taxon>Microbacteriaceae</taxon>
        <taxon>Gryllotalpicola</taxon>
    </lineage>
</organism>
<evidence type="ECO:0000256" key="10">
    <source>
        <dbReference type="HAMAP-Rule" id="MF_00047"/>
    </source>
</evidence>
<evidence type="ECO:0000256" key="9">
    <source>
        <dbReference type="ARBA" id="ARBA00023316"/>
    </source>
</evidence>
<evidence type="ECO:0000256" key="4">
    <source>
        <dbReference type="ARBA" id="ARBA00022598"/>
    </source>
</evidence>
<dbReference type="RefSeq" id="WP_390228691.1">
    <property type="nucleotide sequence ID" value="NZ_JBHSCN010000005.1"/>
</dbReference>
<keyword evidence="4 10" id="KW-0436">Ligase</keyword>
<evidence type="ECO:0000256" key="5">
    <source>
        <dbReference type="ARBA" id="ARBA00022741"/>
    </source>
</evidence>
<dbReference type="Pfam" id="PF01820">
    <property type="entry name" value="Dala_Dala_lig_N"/>
    <property type="match status" value="1"/>
</dbReference>
<feature type="domain" description="ATP-grasp" evidence="12">
    <location>
        <begin position="133"/>
        <end position="332"/>
    </location>
</feature>